<evidence type="ECO:0000256" key="2">
    <source>
        <dbReference type="ARBA" id="ARBA00022840"/>
    </source>
</evidence>
<protein>
    <recommendedName>
        <fullName evidence="6">Protein kinase domain-containing protein</fullName>
    </recommendedName>
</protein>
<dbReference type="GO" id="GO:0005524">
    <property type="term" value="F:ATP binding"/>
    <property type="evidence" value="ECO:0007669"/>
    <property type="project" value="UniProtKB-KW"/>
</dbReference>
<feature type="domain" description="Protein kinase" evidence="6">
    <location>
        <begin position="326"/>
        <end position="695"/>
    </location>
</feature>
<keyword evidence="8" id="KW-1185">Reference proteome</keyword>
<dbReference type="Pfam" id="PF07714">
    <property type="entry name" value="PK_Tyr_Ser-Thr"/>
    <property type="match status" value="1"/>
</dbReference>
<dbReference type="InterPro" id="IPR043891">
    <property type="entry name" value="SPARK"/>
</dbReference>
<keyword evidence="2" id="KW-0067">ATP-binding</keyword>
<dbReference type="InterPro" id="IPR001245">
    <property type="entry name" value="Ser-Thr/Tyr_kinase_cat_dom"/>
</dbReference>
<feature type="region of interest" description="Disordered" evidence="3">
    <location>
        <begin position="517"/>
        <end position="565"/>
    </location>
</feature>
<dbReference type="PROSITE" id="PS00108">
    <property type="entry name" value="PROTEIN_KINASE_ST"/>
    <property type="match status" value="1"/>
</dbReference>
<feature type="compositionally biased region" description="Low complexity" evidence="3">
    <location>
        <begin position="533"/>
        <end position="548"/>
    </location>
</feature>
<dbReference type="SUPFAM" id="SSF56112">
    <property type="entry name" value="Protein kinase-like (PK-like)"/>
    <property type="match status" value="1"/>
</dbReference>
<reference evidence="7 8" key="1">
    <citation type="journal article" date="2024" name="Plant Biotechnol. J.">
        <title>Dendrobium thyrsiflorum genome and its molecular insights into genes involved in important horticultural traits.</title>
        <authorList>
            <person name="Chen B."/>
            <person name="Wang J.Y."/>
            <person name="Zheng P.J."/>
            <person name="Li K.L."/>
            <person name="Liang Y.M."/>
            <person name="Chen X.F."/>
            <person name="Zhang C."/>
            <person name="Zhao X."/>
            <person name="He X."/>
            <person name="Zhang G.Q."/>
            <person name="Liu Z.J."/>
            <person name="Xu Q."/>
        </authorList>
    </citation>
    <scope>NUCLEOTIDE SEQUENCE [LARGE SCALE GENOMIC DNA]</scope>
    <source>
        <strain evidence="7">GZMU011</strain>
    </source>
</reference>
<accession>A0ABD0VCR9</accession>
<proteinExistence type="predicted"/>
<evidence type="ECO:0000313" key="8">
    <source>
        <dbReference type="Proteomes" id="UP001552299"/>
    </source>
</evidence>
<dbReference type="Pfam" id="PF19160">
    <property type="entry name" value="SPARK"/>
    <property type="match status" value="1"/>
</dbReference>
<dbReference type="InterPro" id="IPR000719">
    <property type="entry name" value="Prot_kinase_dom"/>
</dbReference>
<evidence type="ECO:0000256" key="5">
    <source>
        <dbReference type="SAM" id="SignalP"/>
    </source>
</evidence>
<keyword evidence="4" id="KW-1133">Transmembrane helix</keyword>
<comment type="caution">
    <text evidence="7">The sequence shown here is derived from an EMBL/GenBank/DDBJ whole genome shotgun (WGS) entry which is preliminary data.</text>
</comment>
<dbReference type="InterPro" id="IPR011009">
    <property type="entry name" value="Kinase-like_dom_sf"/>
</dbReference>
<keyword evidence="5" id="KW-0732">Signal</keyword>
<dbReference type="FunFam" id="3.30.200.20:FF:000420">
    <property type="entry name" value="Putative receptor-like protein kinase"/>
    <property type="match status" value="1"/>
</dbReference>
<dbReference type="PANTHER" id="PTHR47989">
    <property type="entry name" value="OS01G0750732 PROTEIN"/>
    <property type="match status" value="1"/>
</dbReference>
<dbReference type="PANTHER" id="PTHR47989:SF36">
    <property type="entry name" value="PROTEIN KINASE DOMAIN-CONTAINING PROTEIN"/>
    <property type="match status" value="1"/>
</dbReference>
<keyword evidence="4" id="KW-0812">Transmembrane</keyword>
<sequence length="727" mass="80637">MLALLIGLLFLVVLQEVGGLVAIAGDCPLDFSWANFTLATSACSDPNARGQCCRYINAFVTISIAHYANETGKLGVPSVFSEICLTFISETFGLHGIPHTATVFCGLGPKIQVSYQCSGRGTVLEMMQSPDFGDVIVNCEMPLTLENNCRRCLNSGILYLHRLIGPDNNVALSMCRDAVFVVLATQGGMVSVFDMASCFFGLQRLRILPGLSSQVPQPNSPPSPPSFQSTVQNLTNVTDTPLKKHQHSYLLTLIPAVGVMIITVAVLLLLILLILIHKKSKELKCTDDHLEKSRSSSPIPTVHKCQDGPSLMFQRFSYKETMKATDNFSTIIGKGGFGTVYKAQFSDGTIGAVKRMNKISKQGEVEFCREMELLARLHHRHLVALIGFCIDRNERFLVYEYMENGCLKDHLHAPGKASLSWPARLQIAVDVANALEYLHFYCNPPLCHRDIKSSNILLDGNFVAKIADFGLAHASRSGTISFEPVNTDIRGTPVSGEEPNRGLIKIFFNRHNKKVTSGPSRFVHTQGTSSTLPATHTQPVTHTQQTAHSQPTTSLPTTPGVSSLQLYSADPRFPSLEPRFPSPDLRFLSPDATQSTPFYPYYPPPPYGDPPAYPYPPYVPPYYPPPPPQPATSGPSTAAAAEQTTDGRMLIAPDGDTFYPSKQPTHKIRDIILSMYDAPYVSWKKVLKEVRDMWFREFELTNIYIIFNMQRDFCWLPQHNDKIRKNF</sequence>
<feature type="chain" id="PRO_5044792331" description="Protein kinase domain-containing protein" evidence="5">
    <location>
        <begin position="20"/>
        <end position="727"/>
    </location>
</feature>
<keyword evidence="1" id="KW-0547">Nucleotide-binding</keyword>
<evidence type="ECO:0000259" key="6">
    <source>
        <dbReference type="PROSITE" id="PS50011"/>
    </source>
</evidence>
<feature type="compositionally biased region" description="Polar residues" evidence="3">
    <location>
        <begin position="549"/>
        <end position="565"/>
    </location>
</feature>
<evidence type="ECO:0000256" key="4">
    <source>
        <dbReference type="SAM" id="Phobius"/>
    </source>
</evidence>
<feature type="signal peptide" evidence="5">
    <location>
        <begin position="1"/>
        <end position="19"/>
    </location>
</feature>
<dbReference type="EMBL" id="JANQDX010000006">
    <property type="protein sequence ID" value="KAL0922833.1"/>
    <property type="molecule type" value="Genomic_DNA"/>
</dbReference>
<gene>
    <name evidence="7" type="ORF">M5K25_006858</name>
</gene>
<name>A0ABD0VCR9_DENTH</name>
<keyword evidence="4" id="KW-0472">Membrane</keyword>
<dbReference type="Proteomes" id="UP001552299">
    <property type="component" value="Unassembled WGS sequence"/>
</dbReference>
<dbReference type="AlphaFoldDB" id="A0ABD0VCR9"/>
<feature type="transmembrane region" description="Helical" evidence="4">
    <location>
        <begin position="249"/>
        <end position="276"/>
    </location>
</feature>
<dbReference type="InterPro" id="IPR008271">
    <property type="entry name" value="Ser/Thr_kinase_AS"/>
</dbReference>
<organism evidence="7 8">
    <name type="scientific">Dendrobium thyrsiflorum</name>
    <name type="common">Pinecone-like raceme dendrobium</name>
    <name type="synonym">Orchid</name>
    <dbReference type="NCBI Taxonomy" id="117978"/>
    <lineage>
        <taxon>Eukaryota</taxon>
        <taxon>Viridiplantae</taxon>
        <taxon>Streptophyta</taxon>
        <taxon>Embryophyta</taxon>
        <taxon>Tracheophyta</taxon>
        <taxon>Spermatophyta</taxon>
        <taxon>Magnoliopsida</taxon>
        <taxon>Liliopsida</taxon>
        <taxon>Asparagales</taxon>
        <taxon>Orchidaceae</taxon>
        <taxon>Epidendroideae</taxon>
        <taxon>Malaxideae</taxon>
        <taxon>Dendrobiinae</taxon>
        <taxon>Dendrobium</taxon>
    </lineage>
</organism>
<evidence type="ECO:0000256" key="1">
    <source>
        <dbReference type="ARBA" id="ARBA00022741"/>
    </source>
</evidence>
<feature type="compositionally biased region" description="Polar residues" evidence="3">
    <location>
        <begin position="517"/>
        <end position="532"/>
    </location>
</feature>
<dbReference type="PROSITE" id="PS50011">
    <property type="entry name" value="PROTEIN_KINASE_DOM"/>
    <property type="match status" value="1"/>
</dbReference>
<dbReference type="SMART" id="SM00220">
    <property type="entry name" value="S_TKc"/>
    <property type="match status" value="1"/>
</dbReference>
<dbReference type="Gene3D" id="1.10.510.10">
    <property type="entry name" value="Transferase(Phosphotransferase) domain 1"/>
    <property type="match status" value="1"/>
</dbReference>
<evidence type="ECO:0000313" key="7">
    <source>
        <dbReference type="EMBL" id="KAL0922833.1"/>
    </source>
</evidence>
<dbReference type="Gene3D" id="3.30.200.20">
    <property type="entry name" value="Phosphorylase Kinase, domain 1"/>
    <property type="match status" value="1"/>
</dbReference>
<evidence type="ECO:0000256" key="3">
    <source>
        <dbReference type="SAM" id="MobiDB-lite"/>
    </source>
</evidence>